<sequence>MSSNNVNIRVIEEQSEELHPCELSEDEIDAFLFKHDRKLHKKKMEQKRQPKPHQKRMNGDSDSQKSNQEYYDTKYTEVDAGDETVNFKIEIKSDMKI</sequence>
<gene>
    <name evidence="2" type="ORF">SLAVMIC_00852</name>
</gene>
<evidence type="ECO:0000256" key="1">
    <source>
        <dbReference type="SAM" id="MobiDB-lite"/>
    </source>
</evidence>
<protein>
    <submittedName>
        <fullName evidence="2">Uncharacterized protein</fullName>
    </submittedName>
</protein>
<proteinExistence type="predicted"/>
<dbReference type="EMBL" id="OU342829">
    <property type="protein sequence ID" value="CAG7581458.1"/>
    <property type="molecule type" value="Genomic_DNA"/>
</dbReference>
<feature type="region of interest" description="Disordered" evidence="1">
    <location>
        <begin position="39"/>
        <end position="74"/>
    </location>
</feature>
<name>A0A8D9FRF6_9VIRU</name>
<accession>A0A8D9FRF6</accession>
<organism evidence="2">
    <name type="scientific">uncultured marine phage</name>
    <dbReference type="NCBI Taxonomy" id="707152"/>
    <lineage>
        <taxon>Viruses</taxon>
        <taxon>environmental samples</taxon>
    </lineage>
</organism>
<reference evidence="2" key="1">
    <citation type="submission" date="2021-06" db="EMBL/GenBank/DDBJ databases">
        <authorList>
            <person name="Gannon L."/>
            <person name="Redgwell R T."/>
            <person name="Michniewski S."/>
            <person name="Harrison D C."/>
            <person name="Millard A."/>
        </authorList>
    </citation>
    <scope>NUCLEOTIDE SEQUENCE</scope>
</reference>
<evidence type="ECO:0000313" key="2">
    <source>
        <dbReference type="EMBL" id="CAG7581458.1"/>
    </source>
</evidence>
<feature type="compositionally biased region" description="Basic residues" evidence="1">
    <location>
        <begin position="39"/>
        <end position="56"/>
    </location>
</feature>